<keyword evidence="4 5" id="KW-0472">Membrane</keyword>
<name>A0A2H0UDE8_9BACT</name>
<dbReference type="InterPro" id="IPR047817">
    <property type="entry name" value="ABC2_TM_bact-type"/>
</dbReference>
<dbReference type="PRINTS" id="PR00164">
    <property type="entry name" value="ABC2TRNSPORT"/>
</dbReference>
<feature type="transmembrane region" description="Helical" evidence="5">
    <location>
        <begin position="43"/>
        <end position="66"/>
    </location>
</feature>
<evidence type="ECO:0000256" key="1">
    <source>
        <dbReference type="ARBA" id="ARBA00004141"/>
    </source>
</evidence>
<evidence type="ECO:0000256" key="3">
    <source>
        <dbReference type="ARBA" id="ARBA00022989"/>
    </source>
</evidence>
<proteinExistence type="inferred from homology"/>
<keyword evidence="7" id="KW-0378">Hydrolase</keyword>
<accession>A0A2H0UDE8</accession>
<feature type="transmembrane region" description="Helical" evidence="5">
    <location>
        <begin position="78"/>
        <end position="105"/>
    </location>
</feature>
<dbReference type="Pfam" id="PF01061">
    <property type="entry name" value="ABC2_membrane"/>
    <property type="match status" value="1"/>
</dbReference>
<dbReference type="PANTHER" id="PTHR43332">
    <property type="entry name" value="INNER MEMBRANE TRANSPORT PERMEASE YADH-RELATED"/>
    <property type="match status" value="1"/>
</dbReference>
<protein>
    <recommendedName>
        <fullName evidence="5">Transport permease protein</fullName>
    </recommendedName>
</protein>
<feature type="transmembrane region" description="Helical" evidence="5">
    <location>
        <begin position="162"/>
        <end position="184"/>
    </location>
</feature>
<evidence type="ECO:0000256" key="2">
    <source>
        <dbReference type="ARBA" id="ARBA00022692"/>
    </source>
</evidence>
<dbReference type="Proteomes" id="UP000229344">
    <property type="component" value="Unassembled WGS sequence"/>
</dbReference>
<keyword evidence="5" id="KW-1003">Cell membrane</keyword>
<organism evidence="7 8">
    <name type="scientific">Candidatus Kaiserbacteria bacterium CG10_big_fil_rev_8_21_14_0_10_47_16</name>
    <dbReference type="NCBI Taxonomy" id="1974608"/>
    <lineage>
        <taxon>Bacteria</taxon>
        <taxon>Candidatus Kaiseribacteriota</taxon>
    </lineage>
</organism>
<feature type="domain" description="ABC transmembrane type-2" evidence="6">
    <location>
        <begin position="42"/>
        <end position="271"/>
    </location>
</feature>
<evidence type="ECO:0000259" key="6">
    <source>
        <dbReference type="PROSITE" id="PS51012"/>
    </source>
</evidence>
<dbReference type="PROSITE" id="PS51012">
    <property type="entry name" value="ABC_TM2"/>
    <property type="match status" value="1"/>
</dbReference>
<dbReference type="InterPro" id="IPR000412">
    <property type="entry name" value="ABC_2_transport"/>
</dbReference>
<gene>
    <name evidence="7" type="ORF">COU16_02470</name>
</gene>
<dbReference type="PANTHER" id="PTHR43332:SF1">
    <property type="entry name" value="TRANSPORT PERMEASE PROTEIN"/>
    <property type="match status" value="1"/>
</dbReference>
<dbReference type="InterPro" id="IPR052522">
    <property type="entry name" value="ABC-2_transport_permease"/>
</dbReference>
<dbReference type="PIRSF" id="PIRSF006648">
    <property type="entry name" value="DrrB"/>
    <property type="match status" value="1"/>
</dbReference>
<keyword evidence="2 5" id="KW-0812">Transmembrane</keyword>
<evidence type="ECO:0000256" key="5">
    <source>
        <dbReference type="RuleBase" id="RU361157"/>
    </source>
</evidence>
<dbReference type="GO" id="GO:0016787">
    <property type="term" value="F:hydrolase activity"/>
    <property type="evidence" value="ECO:0007669"/>
    <property type="project" value="UniProtKB-KW"/>
</dbReference>
<feature type="transmembrane region" description="Helical" evidence="5">
    <location>
        <begin position="126"/>
        <end position="156"/>
    </location>
</feature>
<sequence>MYISMNNTQNIENKRNRSIISNGVNWIGVYTMVRREVERTMRVVVQTVLAPVISATLYIFIFGFVVGSRIENIVGVPYITFVFPGILMLSIINASFSSSSSSLYFARFVKGIEEILLAPFSYVEMIFGYMFGAVLRALIVAFLILVVGLFFGAVTLVNPIGFVLYVIAVSGIFSLLGMLVALWADGFEQLTILNTFIITPFTYLGGIFYSVTMLPQSAQLLTHINPFFYFVDGIRSSMIGVSEANPGVGLLVIGGLLVGLAALVTYLFKIGWKIRA</sequence>
<dbReference type="AlphaFoldDB" id="A0A2H0UDE8"/>
<dbReference type="NCBIfam" id="NF011648">
    <property type="entry name" value="PRK15066.1"/>
    <property type="match status" value="1"/>
</dbReference>
<dbReference type="EMBL" id="PFBI01000006">
    <property type="protein sequence ID" value="PIR84422.1"/>
    <property type="molecule type" value="Genomic_DNA"/>
</dbReference>
<evidence type="ECO:0000313" key="8">
    <source>
        <dbReference type="Proteomes" id="UP000229344"/>
    </source>
</evidence>
<keyword evidence="3 5" id="KW-1133">Transmembrane helix</keyword>
<evidence type="ECO:0000313" key="7">
    <source>
        <dbReference type="EMBL" id="PIR84422.1"/>
    </source>
</evidence>
<dbReference type="InterPro" id="IPR013525">
    <property type="entry name" value="ABC2_TM"/>
</dbReference>
<comment type="similarity">
    <text evidence="5">Belongs to the ABC-2 integral membrane protein family.</text>
</comment>
<feature type="transmembrane region" description="Helical" evidence="5">
    <location>
        <begin position="191"/>
        <end position="211"/>
    </location>
</feature>
<dbReference type="GO" id="GO:0043190">
    <property type="term" value="C:ATP-binding cassette (ABC) transporter complex"/>
    <property type="evidence" value="ECO:0007669"/>
    <property type="project" value="InterPro"/>
</dbReference>
<feature type="transmembrane region" description="Helical" evidence="5">
    <location>
        <begin position="248"/>
        <end position="268"/>
    </location>
</feature>
<comment type="subcellular location">
    <subcellularLocation>
        <location evidence="5">Cell membrane</location>
        <topology evidence="5">Multi-pass membrane protein</topology>
    </subcellularLocation>
    <subcellularLocation>
        <location evidence="1">Membrane</location>
        <topology evidence="1">Multi-pass membrane protein</topology>
    </subcellularLocation>
</comment>
<comment type="caution">
    <text evidence="7">The sequence shown here is derived from an EMBL/GenBank/DDBJ whole genome shotgun (WGS) entry which is preliminary data.</text>
</comment>
<keyword evidence="5" id="KW-0813">Transport</keyword>
<reference evidence="8" key="1">
    <citation type="submission" date="2017-09" db="EMBL/GenBank/DDBJ databases">
        <title>Depth-based differentiation of microbial function through sediment-hosted aquifers and enrichment of novel symbionts in the deep terrestrial subsurface.</title>
        <authorList>
            <person name="Probst A.J."/>
            <person name="Ladd B."/>
            <person name="Jarett J.K."/>
            <person name="Geller-Mcgrath D.E."/>
            <person name="Sieber C.M.K."/>
            <person name="Emerson J.B."/>
            <person name="Anantharaman K."/>
            <person name="Thomas B.C."/>
            <person name="Malmstrom R."/>
            <person name="Stieglmeier M."/>
            <person name="Klingl A."/>
            <person name="Woyke T."/>
            <person name="Ryan C.M."/>
            <person name="Banfield J.F."/>
        </authorList>
    </citation>
    <scope>NUCLEOTIDE SEQUENCE [LARGE SCALE GENOMIC DNA]</scope>
</reference>
<evidence type="ECO:0000256" key="4">
    <source>
        <dbReference type="ARBA" id="ARBA00023136"/>
    </source>
</evidence>
<dbReference type="GO" id="GO:0140359">
    <property type="term" value="F:ABC-type transporter activity"/>
    <property type="evidence" value="ECO:0007669"/>
    <property type="project" value="InterPro"/>
</dbReference>